<gene>
    <name evidence="2" type="ORF">HAND1043_LOCUS18862</name>
</gene>
<proteinExistence type="predicted"/>
<evidence type="ECO:0000313" key="2">
    <source>
        <dbReference type="EMBL" id="CAD8752356.1"/>
    </source>
</evidence>
<feature type="region of interest" description="Disordered" evidence="1">
    <location>
        <begin position="139"/>
        <end position="178"/>
    </location>
</feature>
<evidence type="ECO:0000256" key="1">
    <source>
        <dbReference type="SAM" id="MobiDB-lite"/>
    </source>
</evidence>
<organism evidence="2">
    <name type="scientific">Hemiselmis andersenii</name>
    <name type="common">Cryptophyte alga</name>
    <dbReference type="NCBI Taxonomy" id="464988"/>
    <lineage>
        <taxon>Eukaryota</taxon>
        <taxon>Cryptophyceae</taxon>
        <taxon>Cryptomonadales</taxon>
        <taxon>Hemiselmidaceae</taxon>
        <taxon>Hemiselmis</taxon>
    </lineage>
</organism>
<protein>
    <submittedName>
        <fullName evidence="2">Uncharacterized protein</fullName>
    </submittedName>
</protein>
<dbReference type="EMBL" id="HBFK01031059">
    <property type="protein sequence ID" value="CAD8752356.1"/>
    <property type="molecule type" value="Transcribed_RNA"/>
</dbReference>
<reference evidence="2" key="1">
    <citation type="submission" date="2021-01" db="EMBL/GenBank/DDBJ databases">
        <authorList>
            <person name="Corre E."/>
            <person name="Pelletier E."/>
            <person name="Niang G."/>
            <person name="Scheremetjew M."/>
            <person name="Finn R."/>
            <person name="Kale V."/>
            <person name="Holt S."/>
            <person name="Cochrane G."/>
            <person name="Meng A."/>
            <person name="Brown T."/>
            <person name="Cohen L."/>
        </authorList>
    </citation>
    <scope>NUCLEOTIDE SEQUENCE</scope>
    <source>
        <strain evidence="2">CCMP441</strain>
    </source>
</reference>
<dbReference type="AlphaFoldDB" id="A0A7S0U6R8"/>
<feature type="region of interest" description="Disordered" evidence="1">
    <location>
        <begin position="1"/>
        <end position="23"/>
    </location>
</feature>
<name>A0A7S0U6R8_HEMAN</name>
<sequence length="332" mass="35136">MEGRYWSSSDESDEEDKEAHAASTKLDDWAVKVFANKRRKKKSVTVTLPANCKEGDWFKTLDKNGKKFAFQVPAGVEGGQTIEVEAPSRRSRKFVKVCIPPDAYPGATIKAMTKHGVSFKIVIPPGKGPGDIIRCAIPKEDATPPKKSSRSDPKAPWALWGNGGGGGGAPPPPPPLPHRAHGAFGSLRLLFLGGVASSFGIAHRMMSPGPLPGGITILKETPCLVIALIVAPGYASGGMHTLTNFLERLLGASTSIVCPPSTPAGTWKANFLPFLSSVLNQSPSLQLAGRVTVTLFFFLLLFAKTLTAQSSNLVEAACASLSSSSDSSELDQ</sequence>
<feature type="compositionally biased region" description="Basic and acidic residues" evidence="1">
    <location>
        <begin position="139"/>
        <end position="153"/>
    </location>
</feature>
<accession>A0A7S0U6R8</accession>